<feature type="region of interest" description="Disordered" evidence="5">
    <location>
        <begin position="328"/>
        <end position="359"/>
    </location>
</feature>
<gene>
    <name evidence="8" type="ORF">CcaverHIS019_0407640</name>
</gene>
<sequence length="359" mass="39366">MTPILDGPISNHHPDWLYYPDDTIDTIAIPLIDDDPALTHANYKHKRQTQPADLEVPRCMTRCMGAANTGHCASNADFLCLCSNRDYQTGVTQCWAAACNATAYDLALSYVASACTALGAKIAHPDNPASTNITMMPIVYSRASYHIQMIMSGLCSSVLLCAIGLGVLSCRAQARRQAMMSSATMSNPTFNSRVSRVPRSYFPGREPGQISTVDMGSVDFGDMFGPTKPRRQPRFTNRLPHERPFTNRLPQEWEQWEMEPSASGSRTPDERRSSRLSTSSKVVTTEDGSEVRHGESIVPLNPHTPMPQTPRSVYMTNAPSAVLLQLPPLELPDVPPRPHSTPPSPLHPITYAPAIAPAQ</sequence>
<dbReference type="KEGG" id="ccac:CcaHIS019_0407640"/>
<proteinExistence type="predicted"/>
<keyword evidence="6" id="KW-0472">Membrane</keyword>
<feature type="transmembrane region" description="Helical" evidence="6">
    <location>
        <begin position="145"/>
        <end position="170"/>
    </location>
</feature>
<evidence type="ECO:0000256" key="1">
    <source>
        <dbReference type="ARBA" id="ARBA00004613"/>
    </source>
</evidence>
<dbReference type="GeneID" id="85495814"/>
<feature type="region of interest" description="Disordered" evidence="5">
    <location>
        <begin position="224"/>
        <end position="313"/>
    </location>
</feature>
<dbReference type="Pfam" id="PF05730">
    <property type="entry name" value="CFEM"/>
    <property type="match status" value="1"/>
</dbReference>
<evidence type="ECO:0000256" key="4">
    <source>
        <dbReference type="ARBA" id="ARBA00023157"/>
    </source>
</evidence>
<dbReference type="InterPro" id="IPR008427">
    <property type="entry name" value="Extracellular_membr_CFEM_dom"/>
</dbReference>
<dbReference type="EMBL" id="AP028215">
    <property type="protein sequence ID" value="BEI91944.1"/>
    <property type="molecule type" value="Genomic_DNA"/>
</dbReference>
<dbReference type="RefSeq" id="XP_060457209.1">
    <property type="nucleotide sequence ID" value="XM_060600635.1"/>
</dbReference>
<protein>
    <recommendedName>
        <fullName evidence="7">CFEM domain-containing protein</fullName>
    </recommendedName>
</protein>
<evidence type="ECO:0000256" key="5">
    <source>
        <dbReference type="SAM" id="MobiDB-lite"/>
    </source>
</evidence>
<feature type="compositionally biased region" description="Pro residues" evidence="5">
    <location>
        <begin position="329"/>
        <end position="346"/>
    </location>
</feature>
<feature type="domain" description="CFEM" evidence="7">
    <location>
        <begin position="24"/>
        <end position="142"/>
    </location>
</feature>
<dbReference type="Proteomes" id="UP001233271">
    <property type="component" value="Chromosome 4"/>
</dbReference>
<keyword evidence="9" id="KW-1185">Reference proteome</keyword>
<evidence type="ECO:0000259" key="7">
    <source>
        <dbReference type="PROSITE" id="PS52012"/>
    </source>
</evidence>
<evidence type="ECO:0000313" key="9">
    <source>
        <dbReference type="Proteomes" id="UP001233271"/>
    </source>
</evidence>
<evidence type="ECO:0000256" key="6">
    <source>
        <dbReference type="SAM" id="Phobius"/>
    </source>
</evidence>
<accession>A0AA48L4Q8</accession>
<dbReference type="AlphaFoldDB" id="A0AA48L4Q8"/>
<dbReference type="PROSITE" id="PS52012">
    <property type="entry name" value="CFEM"/>
    <property type="match status" value="1"/>
</dbReference>
<reference evidence="8" key="1">
    <citation type="journal article" date="2023" name="BMC Genomics">
        <title>Chromosome-level genome assemblies of Cutaneotrichosporon spp. (Trichosporonales, Basidiomycota) reveal imbalanced evolution between nucleotide sequences and chromosome synteny.</title>
        <authorList>
            <person name="Kobayashi Y."/>
            <person name="Kayamori A."/>
            <person name="Aoki K."/>
            <person name="Shiwa Y."/>
            <person name="Matsutani M."/>
            <person name="Fujita N."/>
            <person name="Sugita T."/>
            <person name="Iwasaki W."/>
            <person name="Tanaka N."/>
            <person name="Takashima M."/>
        </authorList>
    </citation>
    <scope>NUCLEOTIDE SEQUENCE</scope>
    <source>
        <strain evidence="8">HIS019</strain>
    </source>
</reference>
<dbReference type="SMART" id="SM00747">
    <property type="entry name" value="CFEM"/>
    <property type="match status" value="1"/>
</dbReference>
<evidence type="ECO:0000313" key="8">
    <source>
        <dbReference type="EMBL" id="BEI91944.1"/>
    </source>
</evidence>
<keyword evidence="3" id="KW-0732">Signal</keyword>
<comment type="subcellular location">
    <subcellularLocation>
        <location evidence="1">Secreted</location>
    </subcellularLocation>
</comment>
<keyword evidence="2" id="KW-0964">Secreted</keyword>
<keyword evidence="4" id="KW-1015">Disulfide bond</keyword>
<dbReference type="GO" id="GO:0005576">
    <property type="term" value="C:extracellular region"/>
    <property type="evidence" value="ECO:0007669"/>
    <property type="project" value="UniProtKB-SubCell"/>
</dbReference>
<evidence type="ECO:0000256" key="2">
    <source>
        <dbReference type="ARBA" id="ARBA00022525"/>
    </source>
</evidence>
<organism evidence="8 9">
    <name type="scientific">Cutaneotrichosporon cavernicola</name>
    <dbReference type="NCBI Taxonomy" id="279322"/>
    <lineage>
        <taxon>Eukaryota</taxon>
        <taxon>Fungi</taxon>
        <taxon>Dikarya</taxon>
        <taxon>Basidiomycota</taxon>
        <taxon>Agaricomycotina</taxon>
        <taxon>Tremellomycetes</taxon>
        <taxon>Trichosporonales</taxon>
        <taxon>Trichosporonaceae</taxon>
        <taxon>Cutaneotrichosporon</taxon>
    </lineage>
</organism>
<keyword evidence="6" id="KW-0812">Transmembrane</keyword>
<keyword evidence="6" id="KW-1133">Transmembrane helix</keyword>
<evidence type="ECO:0000256" key="3">
    <source>
        <dbReference type="ARBA" id="ARBA00022729"/>
    </source>
</evidence>
<name>A0AA48L4Q8_9TREE</name>